<evidence type="ECO:0000313" key="3">
    <source>
        <dbReference type="EMBL" id="MBW0507496.1"/>
    </source>
</evidence>
<gene>
    <name evidence="3" type="ORF">O181_047211</name>
</gene>
<comment type="caution">
    <text evidence="3">The sequence shown here is derived from an EMBL/GenBank/DDBJ whole genome shotgun (WGS) entry which is preliminary data.</text>
</comment>
<dbReference type="EMBL" id="AVOT02019745">
    <property type="protein sequence ID" value="MBW0507496.1"/>
    <property type="molecule type" value="Genomic_DNA"/>
</dbReference>
<protein>
    <recommendedName>
        <fullName evidence="5">BURP domain-containing protein</fullName>
    </recommendedName>
</protein>
<evidence type="ECO:0000256" key="1">
    <source>
        <dbReference type="SAM" id="MobiDB-lite"/>
    </source>
</evidence>
<keyword evidence="2" id="KW-0732">Signal</keyword>
<keyword evidence="4" id="KW-1185">Reference proteome</keyword>
<dbReference type="AlphaFoldDB" id="A0A9Q3DND8"/>
<reference evidence="3" key="1">
    <citation type="submission" date="2021-03" db="EMBL/GenBank/DDBJ databases">
        <title>Draft genome sequence of rust myrtle Austropuccinia psidii MF-1, a brazilian biotype.</title>
        <authorList>
            <person name="Quecine M.C."/>
            <person name="Pachon D.M.R."/>
            <person name="Bonatelli M.L."/>
            <person name="Correr F.H."/>
            <person name="Franceschini L.M."/>
            <person name="Leite T.F."/>
            <person name="Margarido G.R.A."/>
            <person name="Almeida C.A."/>
            <person name="Ferrarezi J.A."/>
            <person name="Labate C.A."/>
        </authorList>
    </citation>
    <scope>NUCLEOTIDE SEQUENCE</scope>
    <source>
        <strain evidence="3">MF-1</strain>
    </source>
</reference>
<feature type="region of interest" description="Disordered" evidence="1">
    <location>
        <begin position="180"/>
        <end position="207"/>
    </location>
</feature>
<evidence type="ECO:0000313" key="4">
    <source>
        <dbReference type="Proteomes" id="UP000765509"/>
    </source>
</evidence>
<feature type="signal peptide" evidence="2">
    <location>
        <begin position="1"/>
        <end position="26"/>
    </location>
</feature>
<dbReference type="Proteomes" id="UP000765509">
    <property type="component" value="Unassembled WGS sequence"/>
</dbReference>
<evidence type="ECO:0000256" key="2">
    <source>
        <dbReference type="SAM" id="SignalP"/>
    </source>
</evidence>
<sequence length="207" mass="22533">MMAIQQAPPCCILFTLVLIIAFATLGGECAIARAPDALYNTMEATGWLSSMYLPHPSSYQDVHRVGLLSPLPQGAASPLAMTDGTASARKGTGVFIPGISAHELWAKTQKRLPLDTKAQAKISQENTGYGEFRLFGNRETLHAHLSSLEPIDTKPFTFFASSPLNSPLKSHLNYIRPQKITHANKESRIPTPPDGSKALLDKRLHDS</sequence>
<accession>A0A9Q3DND8</accession>
<proteinExistence type="predicted"/>
<feature type="chain" id="PRO_5040108210" description="BURP domain-containing protein" evidence="2">
    <location>
        <begin position="27"/>
        <end position="207"/>
    </location>
</feature>
<organism evidence="3 4">
    <name type="scientific">Austropuccinia psidii MF-1</name>
    <dbReference type="NCBI Taxonomy" id="1389203"/>
    <lineage>
        <taxon>Eukaryota</taxon>
        <taxon>Fungi</taxon>
        <taxon>Dikarya</taxon>
        <taxon>Basidiomycota</taxon>
        <taxon>Pucciniomycotina</taxon>
        <taxon>Pucciniomycetes</taxon>
        <taxon>Pucciniales</taxon>
        <taxon>Sphaerophragmiaceae</taxon>
        <taxon>Austropuccinia</taxon>
    </lineage>
</organism>
<evidence type="ECO:0008006" key="5">
    <source>
        <dbReference type="Google" id="ProtNLM"/>
    </source>
</evidence>
<name>A0A9Q3DND8_9BASI</name>